<organism evidence="1 2">
    <name type="scientific">Micavibrio aeruginosavorus</name>
    <dbReference type="NCBI Taxonomy" id="349221"/>
    <lineage>
        <taxon>Bacteria</taxon>
        <taxon>Pseudomonadati</taxon>
        <taxon>Bdellovibrionota</taxon>
        <taxon>Bdellovibrionia</taxon>
        <taxon>Bdellovibrionales</taxon>
        <taxon>Pseudobdellovibrionaceae</taxon>
        <taxon>Micavibrio</taxon>
    </lineage>
</organism>
<name>A0A7T5R315_9BACT</name>
<dbReference type="Proteomes" id="UP000595362">
    <property type="component" value="Chromosome"/>
</dbReference>
<dbReference type="EMBL" id="CP066681">
    <property type="protein sequence ID" value="QQG36635.1"/>
    <property type="molecule type" value="Genomic_DNA"/>
</dbReference>
<protein>
    <submittedName>
        <fullName evidence="1">Uncharacterized protein</fullName>
    </submittedName>
</protein>
<evidence type="ECO:0000313" key="1">
    <source>
        <dbReference type="EMBL" id="QQG36635.1"/>
    </source>
</evidence>
<proteinExistence type="predicted"/>
<evidence type="ECO:0000313" key="2">
    <source>
        <dbReference type="Proteomes" id="UP000595362"/>
    </source>
</evidence>
<gene>
    <name evidence="1" type="ORF">HYS17_02345</name>
</gene>
<reference evidence="1 2" key="1">
    <citation type="submission" date="2020-07" db="EMBL/GenBank/DDBJ databases">
        <title>Huge and variable diversity of episymbiotic CPR bacteria and DPANN archaea in groundwater ecosystems.</title>
        <authorList>
            <person name="He C.Y."/>
            <person name="Keren R."/>
            <person name="Whittaker M."/>
            <person name="Farag I.F."/>
            <person name="Doudna J."/>
            <person name="Cate J.H.D."/>
            <person name="Banfield J.F."/>
        </authorList>
    </citation>
    <scope>NUCLEOTIDE SEQUENCE [LARGE SCALE GENOMIC DNA]</scope>
    <source>
        <strain evidence="1">NC_groundwater_70_Ag_B-0.1um_54_66</strain>
    </source>
</reference>
<accession>A0A7T5R315</accession>
<sequence length="159" mass="18614">MSDEEKAAQVRLDKLCKEHSVEKFSIRDDVGLVCWRNLIQAMCGMDINRREKPGRKGNSDDLVDEVRRLYALYTDFSRLEIDESKDKTDKKRYKNLPDFYKYQVYGFISDDLSKKYGKEITSNQVRGILKNDHNSEQLKRLNLSNTAQNSFSFILLLTC</sequence>
<dbReference type="AlphaFoldDB" id="A0A7T5R315"/>